<evidence type="ECO:0000256" key="14">
    <source>
        <dbReference type="ARBA" id="ARBA00022932"/>
    </source>
</evidence>
<dbReference type="InterPro" id="IPR043502">
    <property type="entry name" value="DNA/RNA_pol_sf"/>
</dbReference>
<proteinExistence type="predicted"/>
<sequence length="937" mass="104495">SQIKPEESKAFLAGKSKFIKRSKTNKKDIVCNYCKKNGHIAKECRKLKKKEEEKGQSEEKSTDKSVSFMAIEEQHLVDDHWIADSGCTSHMTPKLEWIENYVEFSKRLPIQLGDDRTIYAEGSGSISTAMGHLATNLFSINAITKKGLEARYTRNAIIILRGDTEILRGDKKNGVHFGHVSMVTLKNMADSGAVQDMQIIHVNETNSKCEDCAFSKCHRSSHPSRSTLKAAKPGESLHFDTVGPIQPESLGGARFILLCKDEYSSYRHVKFVVPNKFKIPDEVKKIISKTELQTGNKTLRMVSDNGTEFVNESLKKFLDARGILHETSAPYCPQQNGLIERHTNCDKLCKSTPNNFLWAEAVNTAVFLLNRTTNKRNNQQTPYELGHGHKPSAKYLREFGQKAAVLKPDSQIKGKFDTKSTQAAFVGYTDLVNTFRFYIPEQRQVVVSCDVIFLDGLAIETELPMSRNEITILDDVADEDHLSFENPNDPPAPPPSPEPSSSSVKEDTTPSVDTQDCETSVSSTPVRSKINRDCPPPVPQHKHKPYIAAQVDTKNVLRTRLRSESISRANVALQDIAEDPTSWRDAMQSENSEAWKQAASDEMKSMQNNHVWTLVDKPPGRDVIKCRWVFKTKKSPRDWSKGLAGSTQKPGIDYTDTYAPVADMVSLRLILAMAETFKLIVGQFEVKTAFLNRSLDEELYVSQPEGFDDGTNRVCRLNKSIYGLKQSPRQWNLRFTDVIKSLGLATSENDGCVFISNEPLIIVVIYVDDGLVLAKSSGEVDTIINKLNAEFEIERVALSTYLGFQIEQSPNGDISIHQSGYISRMLKKYNIQDCHPVPTPVSVGESNDTPLDGSVPYREAVGSLLYAATITRPDIAFAVGKQSLVKRVLRYLKGTTAYGIRYSATEARELIAYCDADFAESRRSTTGSLIMTAGGPV</sequence>
<evidence type="ECO:0000259" key="20">
    <source>
        <dbReference type="PROSITE" id="PS50158"/>
    </source>
</evidence>
<keyword evidence="6" id="KW-0547">Nucleotide-binding</keyword>
<dbReference type="PROSITE" id="PS50158">
    <property type="entry name" value="ZF_CCHC"/>
    <property type="match status" value="1"/>
</dbReference>
<keyword evidence="18" id="KW-0863">Zinc-finger</keyword>
<feature type="non-terminal residue" evidence="22">
    <location>
        <position position="1"/>
    </location>
</feature>
<dbReference type="PANTHER" id="PTHR42648">
    <property type="entry name" value="TRANSPOSASE, PUTATIVE-RELATED"/>
    <property type="match status" value="1"/>
</dbReference>
<keyword evidence="14" id="KW-0239">DNA-directed DNA polymerase</keyword>
<dbReference type="SUPFAM" id="SSF53098">
    <property type="entry name" value="Ribonuclease H-like"/>
    <property type="match status" value="1"/>
</dbReference>
<dbReference type="PROSITE" id="PS50994">
    <property type="entry name" value="INTEGRASE"/>
    <property type="match status" value="1"/>
</dbReference>
<dbReference type="InterPro" id="IPR036397">
    <property type="entry name" value="RNaseH_sf"/>
</dbReference>
<protein>
    <recommendedName>
        <fullName evidence="24">Retrovirus-related Pol poly from transposon TNT 1-94</fullName>
    </recommendedName>
</protein>
<dbReference type="Pfam" id="PF07727">
    <property type="entry name" value="RVT_2"/>
    <property type="match status" value="1"/>
</dbReference>
<evidence type="ECO:0000259" key="21">
    <source>
        <dbReference type="PROSITE" id="PS50994"/>
    </source>
</evidence>
<keyword evidence="4" id="KW-0540">Nuclease</keyword>
<dbReference type="InterPro" id="IPR001878">
    <property type="entry name" value="Znf_CCHC"/>
</dbReference>
<dbReference type="InterPro" id="IPR036875">
    <property type="entry name" value="Znf_CCHC_sf"/>
</dbReference>
<reference evidence="22 23" key="1">
    <citation type="submission" date="2020-10" db="EMBL/GenBank/DDBJ databases">
        <authorList>
            <person name="Klimov P.B."/>
            <person name="Dyachkov S.M."/>
            <person name="Chetverikov P.E."/>
        </authorList>
    </citation>
    <scope>NUCLEOTIDE SEQUENCE [LARGE SCALE GENOMIC DNA]</scope>
    <source>
        <strain evidence="22">BMOC 18-1129-001#AD2665</strain>
        <tissue evidence="22">Entire mites</tissue>
    </source>
</reference>
<evidence type="ECO:0000313" key="22">
    <source>
        <dbReference type="EMBL" id="KAG9508551.1"/>
    </source>
</evidence>
<dbReference type="InterPro" id="IPR054722">
    <property type="entry name" value="PolX-like_BBD"/>
</dbReference>
<evidence type="ECO:0000256" key="4">
    <source>
        <dbReference type="ARBA" id="ARBA00022722"/>
    </source>
</evidence>
<gene>
    <name evidence="22" type="ORF">GZH46_02949</name>
</gene>
<dbReference type="SUPFAM" id="SSF57756">
    <property type="entry name" value="Retrovirus zinc finger-like domains"/>
    <property type="match status" value="1"/>
</dbReference>
<evidence type="ECO:0000313" key="23">
    <source>
        <dbReference type="Proteomes" id="UP000825002"/>
    </source>
</evidence>
<keyword evidence="12" id="KW-0229">DNA integration</keyword>
<keyword evidence="23" id="KW-1185">Reference proteome</keyword>
<keyword evidence="14" id="KW-0808">Transferase</keyword>
<feature type="compositionally biased region" description="Polar residues" evidence="19">
    <location>
        <begin position="509"/>
        <end position="526"/>
    </location>
</feature>
<dbReference type="InterPro" id="IPR057670">
    <property type="entry name" value="SH3_retrovirus"/>
</dbReference>
<keyword evidence="10" id="KW-0067">ATP-binding</keyword>
<keyword evidence="17" id="KW-0511">Multifunctional enzyme</keyword>
<evidence type="ECO:0000256" key="13">
    <source>
        <dbReference type="ARBA" id="ARBA00022918"/>
    </source>
</evidence>
<evidence type="ECO:0000256" key="1">
    <source>
        <dbReference type="ARBA" id="ARBA00002180"/>
    </source>
</evidence>
<dbReference type="InterPro" id="IPR039537">
    <property type="entry name" value="Retrotran_Ty1/copia-like"/>
</dbReference>
<keyword evidence="16" id="KW-0233">DNA recombination</keyword>
<feature type="domain" description="Integrase catalytic" evidence="21">
    <location>
        <begin position="229"/>
        <end position="399"/>
    </location>
</feature>
<dbReference type="SUPFAM" id="SSF56672">
    <property type="entry name" value="DNA/RNA polymerases"/>
    <property type="match status" value="1"/>
</dbReference>
<feature type="domain" description="CCHC-type" evidence="20">
    <location>
        <begin position="31"/>
        <end position="46"/>
    </location>
</feature>
<evidence type="ECO:0000256" key="17">
    <source>
        <dbReference type="ARBA" id="ARBA00023268"/>
    </source>
</evidence>
<evidence type="ECO:0000256" key="10">
    <source>
        <dbReference type="ARBA" id="ARBA00022840"/>
    </source>
</evidence>
<dbReference type="PANTHER" id="PTHR42648:SF11">
    <property type="entry name" value="TRANSPOSON TY4-P GAG-POL POLYPROTEIN"/>
    <property type="match status" value="1"/>
</dbReference>
<keyword evidence="13" id="KW-0695">RNA-directed DNA polymerase</keyword>
<evidence type="ECO:0000256" key="2">
    <source>
        <dbReference type="ARBA" id="ARBA00022612"/>
    </source>
</evidence>
<evidence type="ECO:0000256" key="18">
    <source>
        <dbReference type="PROSITE-ProRule" id="PRU00047"/>
    </source>
</evidence>
<evidence type="ECO:0008006" key="24">
    <source>
        <dbReference type="Google" id="ProtNLM"/>
    </source>
</evidence>
<keyword evidence="11" id="KW-0460">Magnesium</keyword>
<dbReference type="SMART" id="SM00343">
    <property type="entry name" value="ZnF_C2HC"/>
    <property type="match status" value="1"/>
</dbReference>
<evidence type="ECO:0000256" key="11">
    <source>
        <dbReference type="ARBA" id="ARBA00022842"/>
    </source>
</evidence>
<dbReference type="InterPro" id="IPR013103">
    <property type="entry name" value="RVT_2"/>
</dbReference>
<dbReference type="Pfam" id="PF25597">
    <property type="entry name" value="SH3_retrovirus"/>
    <property type="match status" value="1"/>
</dbReference>
<evidence type="ECO:0000256" key="5">
    <source>
        <dbReference type="ARBA" id="ARBA00022723"/>
    </source>
</evidence>
<evidence type="ECO:0000256" key="12">
    <source>
        <dbReference type="ARBA" id="ARBA00022908"/>
    </source>
</evidence>
<organism evidence="22 23">
    <name type="scientific">Fragariocoptes setiger</name>
    <dbReference type="NCBI Taxonomy" id="1670756"/>
    <lineage>
        <taxon>Eukaryota</taxon>
        <taxon>Metazoa</taxon>
        <taxon>Ecdysozoa</taxon>
        <taxon>Arthropoda</taxon>
        <taxon>Chelicerata</taxon>
        <taxon>Arachnida</taxon>
        <taxon>Acari</taxon>
        <taxon>Acariformes</taxon>
        <taxon>Trombidiformes</taxon>
        <taxon>Prostigmata</taxon>
        <taxon>Eupodina</taxon>
        <taxon>Eriophyoidea</taxon>
        <taxon>Phytoptidae</taxon>
        <taxon>Fragariocoptes</taxon>
    </lineage>
</organism>
<feature type="compositionally biased region" description="Pro residues" evidence="19">
    <location>
        <begin position="488"/>
        <end position="498"/>
    </location>
</feature>
<keyword evidence="9" id="KW-0378">Hydrolase</keyword>
<name>A0ABQ7S558_9ACAR</name>
<keyword evidence="8" id="KW-0255">Endonuclease</keyword>
<dbReference type="InterPro" id="IPR012337">
    <property type="entry name" value="RNaseH-like_sf"/>
</dbReference>
<comment type="function">
    <text evidence="1">The aspartyl protease (PR) mediates the proteolytic cleavages of the Gag and Gag-Pol polyproteins after assembly of the VLP.</text>
</comment>
<keyword evidence="14" id="KW-0548">Nucleotidyltransferase</keyword>
<dbReference type="EMBL" id="JAIFTH010001398">
    <property type="protein sequence ID" value="KAG9508551.1"/>
    <property type="molecule type" value="Genomic_DNA"/>
</dbReference>
<evidence type="ECO:0000256" key="16">
    <source>
        <dbReference type="ARBA" id="ARBA00023172"/>
    </source>
</evidence>
<evidence type="ECO:0000256" key="9">
    <source>
        <dbReference type="ARBA" id="ARBA00022801"/>
    </source>
</evidence>
<keyword evidence="5" id="KW-0479">Metal-binding</keyword>
<evidence type="ECO:0000256" key="8">
    <source>
        <dbReference type="ARBA" id="ARBA00022759"/>
    </source>
</evidence>
<dbReference type="Proteomes" id="UP000825002">
    <property type="component" value="Unassembled WGS sequence"/>
</dbReference>
<dbReference type="InterPro" id="IPR001584">
    <property type="entry name" value="Integrase_cat-core"/>
</dbReference>
<keyword evidence="15" id="KW-0917">Virion maturation</keyword>
<keyword evidence="7" id="KW-0064">Aspartyl protease</keyword>
<evidence type="ECO:0000256" key="19">
    <source>
        <dbReference type="SAM" id="MobiDB-lite"/>
    </source>
</evidence>
<dbReference type="Pfam" id="PF22936">
    <property type="entry name" value="Pol_BBD"/>
    <property type="match status" value="1"/>
</dbReference>
<accession>A0ABQ7S558</accession>
<feature type="non-terminal residue" evidence="22">
    <location>
        <position position="937"/>
    </location>
</feature>
<evidence type="ECO:0000256" key="7">
    <source>
        <dbReference type="ARBA" id="ARBA00022750"/>
    </source>
</evidence>
<keyword evidence="18" id="KW-0862">Zinc</keyword>
<keyword evidence="3" id="KW-0645">Protease</keyword>
<dbReference type="Gene3D" id="3.30.420.10">
    <property type="entry name" value="Ribonuclease H-like superfamily/Ribonuclease H"/>
    <property type="match status" value="1"/>
</dbReference>
<comment type="caution">
    <text evidence="22">The sequence shown here is derived from an EMBL/GenBank/DDBJ whole genome shotgun (WGS) entry which is preliminary data.</text>
</comment>
<evidence type="ECO:0000256" key="6">
    <source>
        <dbReference type="ARBA" id="ARBA00022741"/>
    </source>
</evidence>
<evidence type="ECO:0000256" key="3">
    <source>
        <dbReference type="ARBA" id="ARBA00022670"/>
    </source>
</evidence>
<dbReference type="Gene3D" id="4.10.60.10">
    <property type="entry name" value="Zinc finger, CCHC-type"/>
    <property type="match status" value="1"/>
</dbReference>
<evidence type="ECO:0000256" key="15">
    <source>
        <dbReference type="ARBA" id="ARBA00023113"/>
    </source>
</evidence>
<keyword evidence="2" id="KW-1188">Viral release from host cell</keyword>
<feature type="region of interest" description="Disordered" evidence="19">
    <location>
        <begin position="481"/>
        <end position="542"/>
    </location>
</feature>